<dbReference type="Gene3D" id="3.90.1590.10">
    <property type="entry name" value="glutathione-dependent formaldehyde- activating enzyme (gfa)"/>
    <property type="match status" value="1"/>
</dbReference>
<accession>A0A167WC70</accession>
<dbReference type="EMBL" id="AZGZ01000024">
    <property type="protein sequence ID" value="KZZ88659.1"/>
    <property type="molecule type" value="Genomic_DNA"/>
</dbReference>
<dbReference type="SUPFAM" id="SSF51316">
    <property type="entry name" value="Mss4-like"/>
    <property type="match status" value="1"/>
</dbReference>
<sequence length="158" mass="17481">MATTAGKSTQQQQTTPASPAAVTHLHGSCSCGRNQYVVSIPLEQREYAAVYFDNGSDGRLTNGAPITAFLRIPLTWYSSSTYAYTPQESPSSIRRVFAPHDANPYARRTFCGYCGTPLTYWTEQPDGEGGFMSVTVGSLRGRDQEKRARRRWSRGCAR</sequence>
<dbReference type="Proteomes" id="UP000242877">
    <property type="component" value="Unassembled WGS sequence"/>
</dbReference>
<dbReference type="OrthoDB" id="3907216at2759"/>
<dbReference type="AlphaFoldDB" id="A0A167WC70"/>
<proteinExistence type="predicted"/>
<reference evidence="1 2" key="1">
    <citation type="journal article" date="2016" name="Genome Biol. Evol.">
        <title>Divergent and convergent evolution of fungal pathogenicity.</title>
        <authorList>
            <person name="Shang Y."/>
            <person name="Xiao G."/>
            <person name="Zheng P."/>
            <person name="Cen K."/>
            <person name="Zhan S."/>
            <person name="Wang C."/>
        </authorList>
    </citation>
    <scope>NUCLEOTIDE SEQUENCE [LARGE SCALE GENOMIC DNA]</scope>
    <source>
        <strain evidence="1 2">ARSEF 7405</strain>
    </source>
</reference>
<dbReference type="VEuPathDB" id="FungiDB:AAP_04757"/>
<protein>
    <submittedName>
        <fullName evidence="1">Mss4-like protein</fullName>
    </submittedName>
</protein>
<comment type="caution">
    <text evidence="1">The sequence shown here is derived from an EMBL/GenBank/DDBJ whole genome shotgun (WGS) entry which is preliminary data.</text>
</comment>
<evidence type="ECO:0000313" key="2">
    <source>
        <dbReference type="Proteomes" id="UP000242877"/>
    </source>
</evidence>
<keyword evidence="2" id="KW-1185">Reference proteome</keyword>
<dbReference type="PROSITE" id="PS51257">
    <property type="entry name" value="PROKAR_LIPOPROTEIN"/>
    <property type="match status" value="1"/>
</dbReference>
<dbReference type="InterPro" id="IPR011057">
    <property type="entry name" value="Mss4-like_sf"/>
</dbReference>
<name>A0A167WC70_9EURO</name>
<evidence type="ECO:0000313" key="1">
    <source>
        <dbReference type="EMBL" id="KZZ88659.1"/>
    </source>
</evidence>
<gene>
    <name evidence="1" type="ORF">AAP_04757</name>
</gene>
<organism evidence="1 2">
    <name type="scientific">Ascosphaera apis ARSEF 7405</name>
    <dbReference type="NCBI Taxonomy" id="392613"/>
    <lineage>
        <taxon>Eukaryota</taxon>
        <taxon>Fungi</taxon>
        <taxon>Dikarya</taxon>
        <taxon>Ascomycota</taxon>
        <taxon>Pezizomycotina</taxon>
        <taxon>Eurotiomycetes</taxon>
        <taxon>Eurotiomycetidae</taxon>
        <taxon>Onygenales</taxon>
        <taxon>Ascosphaeraceae</taxon>
        <taxon>Ascosphaera</taxon>
    </lineage>
</organism>